<sequence>MFDEIIAVLRAFVGISIWQTLNTLKLIKKLYWMTYTQVWDVNLHIANQFAPELNPKSVIPAGKPGANGDWSRYTFLPPTETDSRSPCPALNALSNIGILPRNGRNIKFTEFAKVLSTTYNLSPSLCMSILMSIAGLFQRDYFTDSIDLELFNTHNVIEHDASLIRHDAIIQADQGRPAIDLINQLLKSATGAAIVGKQRVRILTPADIAAFLRQRRADCKAHNPQYTLKFLHKFFSANNSAIMYDTFGGRVDDLRTFLIEERFPQGWQPRVTKRYGYTLLSLNFRSLQIALWTEPPPFVVPPRRPVSNGLYSS</sequence>
<keyword evidence="5" id="KW-0560">Oxidoreductase</keyword>
<dbReference type="PANTHER" id="PTHR33577:SF18">
    <property type="entry name" value="HEME HALOPEROXIDASE FAMILY PROFILE DOMAIN-CONTAINING PROTEIN"/>
    <property type="match status" value="1"/>
</dbReference>
<keyword evidence="10" id="KW-1185">Reference proteome</keyword>
<evidence type="ECO:0000256" key="2">
    <source>
        <dbReference type="ARBA" id="ARBA00022559"/>
    </source>
</evidence>
<dbReference type="Proteomes" id="UP000054097">
    <property type="component" value="Unassembled WGS sequence"/>
</dbReference>
<evidence type="ECO:0000313" key="10">
    <source>
        <dbReference type="Proteomes" id="UP000054097"/>
    </source>
</evidence>
<evidence type="ECO:0000313" key="9">
    <source>
        <dbReference type="EMBL" id="KIM25004.1"/>
    </source>
</evidence>
<dbReference type="InterPro" id="IPR036851">
    <property type="entry name" value="Chloroperoxidase-like_sf"/>
</dbReference>
<dbReference type="HOGENOM" id="CLU_050230_1_0_1"/>
<dbReference type="Pfam" id="PF01328">
    <property type="entry name" value="Peroxidase_2"/>
    <property type="match status" value="1"/>
</dbReference>
<gene>
    <name evidence="9" type="ORF">M408DRAFT_331477</name>
</gene>
<evidence type="ECO:0000256" key="7">
    <source>
        <dbReference type="ARBA" id="ARBA00025795"/>
    </source>
</evidence>
<dbReference type="AlphaFoldDB" id="A0A0C3AYD2"/>
<dbReference type="GO" id="GO:0046872">
    <property type="term" value="F:metal ion binding"/>
    <property type="evidence" value="ECO:0007669"/>
    <property type="project" value="UniProtKB-KW"/>
</dbReference>
<reference evidence="10" key="2">
    <citation type="submission" date="2015-01" db="EMBL/GenBank/DDBJ databases">
        <title>Evolutionary Origins and Diversification of the Mycorrhizal Mutualists.</title>
        <authorList>
            <consortium name="DOE Joint Genome Institute"/>
            <consortium name="Mycorrhizal Genomics Consortium"/>
            <person name="Kohler A."/>
            <person name="Kuo A."/>
            <person name="Nagy L.G."/>
            <person name="Floudas D."/>
            <person name="Copeland A."/>
            <person name="Barry K.W."/>
            <person name="Cichocki N."/>
            <person name="Veneault-Fourrey C."/>
            <person name="LaButti K."/>
            <person name="Lindquist E.A."/>
            <person name="Lipzen A."/>
            <person name="Lundell T."/>
            <person name="Morin E."/>
            <person name="Murat C."/>
            <person name="Riley R."/>
            <person name="Ohm R."/>
            <person name="Sun H."/>
            <person name="Tunlid A."/>
            <person name="Henrissat B."/>
            <person name="Grigoriev I.V."/>
            <person name="Hibbett D.S."/>
            <person name="Martin F."/>
        </authorList>
    </citation>
    <scope>NUCLEOTIDE SEQUENCE [LARGE SCALE GENOMIC DNA]</scope>
    <source>
        <strain evidence="10">MAFF 305830</strain>
    </source>
</reference>
<name>A0A0C3AYD2_SERVB</name>
<keyword evidence="6" id="KW-0408">Iron</keyword>
<dbReference type="SUPFAM" id="SSF47571">
    <property type="entry name" value="Cloroperoxidase"/>
    <property type="match status" value="1"/>
</dbReference>
<dbReference type="PROSITE" id="PS51405">
    <property type="entry name" value="HEME_HALOPEROXIDASE"/>
    <property type="match status" value="1"/>
</dbReference>
<keyword evidence="3" id="KW-0349">Heme</keyword>
<evidence type="ECO:0000259" key="8">
    <source>
        <dbReference type="PROSITE" id="PS51405"/>
    </source>
</evidence>
<evidence type="ECO:0000256" key="5">
    <source>
        <dbReference type="ARBA" id="ARBA00023002"/>
    </source>
</evidence>
<reference evidence="9 10" key="1">
    <citation type="submission" date="2014-04" db="EMBL/GenBank/DDBJ databases">
        <authorList>
            <consortium name="DOE Joint Genome Institute"/>
            <person name="Kuo A."/>
            <person name="Zuccaro A."/>
            <person name="Kohler A."/>
            <person name="Nagy L.G."/>
            <person name="Floudas D."/>
            <person name="Copeland A."/>
            <person name="Barry K.W."/>
            <person name="Cichocki N."/>
            <person name="Veneault-Fourrey C."/>
            <person name="LaButti K."/>
            <person name="Lindquist E.A."/>
            <person name="Lipzen A."/>
            <person name="Lundell T."/>
            <person name="Morin E."/>
            <person name="Murat C."/>
            <person name="Sun H."/>
            <person name="Tunlid A."/>
            <person name="Henrissat B."/>
            <person name="Grigoriev I.V."/>
            <person name="Hibbett D.S."/>
            <person name="Martin F."/>
            <person name="Nordberg H.P."/>
            <person name="Cantor M.N."/>
            <person name="Hua S.X."/>
        </authorList>
    </citation>
    <scope>NUCLEOTIDE SEQUENCE [LARGE SCALE GENOMIC DNA]</scope>
    <source>
        <strain evidence="9 10">MAFF 305830</strain>
    </source>
</reference>
<dbReference type="InterPro" id="IPR000028">
    <property type="entry name" value="Chloroperoxidase"/>
</dbReference>
<dbReference type="PANTHER" id="PTHR33577">
    <property type="entry name" value="STERIGMATOCYSTIN BIOSYNTHESIS PEROXIDASE STCC-RELATED"/>
    <property type="match status" value="1"/>
</dbReference>
<evidence type="ECO:0000256" key="4">
    <source>
        <dbReference type="ARBA" id="ARBA00022723"/>
    </source>
</evidence>
<dbReference type="Gene3D" id="1.10.489.10">
    <property type="entry name" value="Chloroperoxidase-like"/>
    <property type="match status" value="1"/>
</dbReference>
<comment type="cofactor">
    <cofactor evidence="1">
        <name>heme b</name>
        <dbReference type="ChEBI" id="CHEBI:60344"/>
    </cofactor>
</comment>
<dbReference type="STRING" id="933852.A0A0C3AYD2"/>
<evidence type="ECO:0000256" key="3">
    <source>
        <dbReference type="ARBA" id="ARBA00022617"/>
    </source>
</evidence>
<proteinExistence type="inferred from homology"/>
<dbReference type="OrthoDB" id="407298at2759"/>
<keyword evidence="4" id="KW-0479">Metal-binding</keyword>
<dbReference type="EMBL" id="KN824318">
    <property type="protein sequence ID" value="KIM25004.1"/>
    <property type="molecule type" value="Genomic_DNA"/>
</dbReference>
<protein>
    <recommendedName>
        <fullName evidence="8">Heme haloperoxidase family profile domain-containing protein</fullName>
    </recommendedName>
</protein>
<keyword evidence="2" id="KW-0575">Peroxidase</keyword>
<evidence type="ECO:0000256" key="6">
    <source>
        <dbReference type="ARBA" id="ARBA00023004"/>
    </source>
</evidence>
<feature type="domain" description="Heme haloperoxidase family profile" evidence="8">
    <location>
        <begin position="71"/>
        <end position="284"/>
    </location>
</feature>
<accession>A0A0C3AYD2</accession>
<dbReference type="GO" id="GO:0004601">
    <property type="term" value="F:peroxidase activity"/>
    <property type="evidence" value="ECO:0007669"/>
    <property type="project" value="UniProtKB-KW"/>
</dbReference>
<organism evidence="9 10">
    <name type="scientific">Serendipita vermifera MAFF 305830</name>
    <dbReference type="NCBI Taxonomy" id="933852"/>
    <lineage>
        <taxon>Eukaryota</taxon>
        <taxon>Fungi</taxon>
        <taxon>Dikarya</taxon>
        <taxon>Basidiomycota</taxon>
        <taxon>Agaricomycotina</taxon>
        <taxon>Agaricomycetes</taxon>
        <taxon>Sebacinales</taxon>
        <taxon>Serendipitaceae</taxon>
        <taxon>Serendipita</taxon>
    </lineage>
</organism>
<evidence type="ECO:0000256" key="1">
    <source>
        <dbReference type="ARBA" id="ARBA00001970"/>
    </source>
</evidence>
<comment type="similarity">
    <text evidence="7">Belongs to the chloroperoxidase family.</text>
</comment>